<evidence type="ECO:0000256" key="10">
    <source>
        <dbReference type="ARBA" id="ARBA00023004"/>
    </source>
</evidence>
<dbReference type="PANTHER" id="PTHR30529:SF1">
    <property type="entry name" value="CYTOCHROME B561 HOMOLOG 2"/>
    <property type="match status" value="1"/>
</dbReference>
<dbReference type="InterPro" id="IPR011577">
    <property type="entry name" value="Cyt_b561_bac/Ni-Hgenase"/>
</dbReference>
<dbReference type="RefSeq" id="WP_209649743.1">
    <property type="nucleotide sequence ID" value="NZ_BPQX01000011.1"/>
</dbReference>
<keyword evidence="17" id="KW-1185">Reference proteome</keyword>
<feature type="transmembrane region" description="Helical" evidence="14">
    <location>
        <begin position="145"/>
        <end position="167"/>
    </location>
</feature>
<feature type="transmembrane region" description="Helical" evidence="14">
    <location>
        <begin position="51"/>
        <end position="69"/>
    </location>
</feature>
<evidence type="ECO:0000256" key="5">
    <source>
        <dbReference type="ARBA" id="ARBA00022617"/>
    </source>
</evidence>
<feature type="region of interest" description="Disordered" evidence="13">
    <location>
        <begin position="188"/>
        <end position="216"/>
    </location>
</feature>
<feature type="domain" description="Cytochrome b561 bacterial/Ni-hydrogenase" evidence="15">
    <location>
        <begin position="10"/>
        <end position="178"/>
    </location>
</feature>
<keyword evidence="6 14" id="KW-0812">Transmembrane</keyword>
<dbReference type="EMBL" id="JAUSVV010000001">
    <property type="protein sequence ID" value="MDQ0440527.1"/>
    <property type="molecule type" value="Genomic_DNA"/>
</dbReference>
<comment type="caution">
    <text evidence="16">The sequence shown here is derived from an EMBL/GenBank/DDBJ whole genome shotgun (WGS) entry which is preliminary data.</text>
</comment>
<evidence type="ECO:0000256" key="12">
    <source>
        <dbReference type="ARBA" id="ARBA00037975"/>
    </source>
</evidence>
<evidence type="ECO:0000256" key="9">
    <source>
        <dbReference type="ARBA" id="ARBA00022989"/>
    </source>
</evidence>
<organism evidence="16 17">
    <name type="scientific">Methylobacterium persicinum</name>
    <dbReference type="NCBI Taxonomy" id="374426"/>
    <lineage>
        <taxon>Bacteria</taxon>
        <taxon>Pseudomonadati</taxon>
        <taxon>Pseudomonadota</taxon>
        <taxon>Alphaproteobacteria</taxon>
        <taxon>Hyphomicrobiales</taxon>
        <taxon>Methylobacteriaceae</taxon>
        <taxon>Methylobacterium</taxon>
    </lineage>
</organism>
<sequence>MQPVNPRADRYDAVTIAFHWATAVLVVAQWIGAQVIDLFPAGSPRVDARSVHITGGLLLAVLFLMRLAWRATRGRRLPPADTGALNLLAKGTHWGLYALLVMMVLVGMFLVWVRGDSLFNLYSVPAYDPGNRALSHQVQELHGTIGWMILALAGLHAAAALIHRYVWRDDVLGRMLPGSWARRPTPVLSAAGAQSQPEGIATSAASQAGRTPQRQP</sequence>
<dbReference type="SUPFAM" id="SSF81342">
    <property type="entry name" value="Transmembrane di-heme cytochromes"/>
    <property type="match status" value="1"/>
</dbReference>
<evidence type="ECO:0000259" key="15">
    <source>
        <dbReference type="Pfam" id="PF01292"/>
    </source>
</evidence>
<comment type="cofactor">
    <cofactor evidence="1">
        <name>heme b</name>
        <dbReference type="ChEBI" id="CHEBI:60344"/>
    </cofactor>
</comment>
<evidence type="ECO:0000256" key="8">
    <source>
        <dbReference type="ARBA" id="ARBA00022982"/>
    </source>
</evidence>
<evidence type="ECO:0000256" key="13">
    <source>
        <dbReference type="SAM" id="MobiDB-lite"/>
    </source>
</evidence>
<keyword evidence="10" id="KW-0408">Iron</keyword>
<evidence type="ECO:0000256" key="4">
    <source>
        <dbReference type="ARBA" id="ARBA00022475"/>
    </source>
</evidence>
<evidence type="ECO:0000256" key="11">
    <source>
        <dbReference type="ARBA" id="ARBA00023136"/>
    </source>
</evidence>
<comment type="subcellular location">
    <subcellularLocation>
        <location evidence="2">Cell membrane</location>
        <topology evidence="2">Multi-pass membrane protein</topology>
    </subcellularLocation>
</comment>
<keyword evidence="4" id="KW-1003">Cell membrane</keyword>
<name>A0ABU0HDX7_9HYPH</name>
<feature type="compositionally biased region" description="Polar residues" evidence="13">
    <location>
        <begin position="192"/>
        <end position="216"/>
    </location>
</feature>
<keyword evidence="11 14" id="KW-0472">Membrane</keyword>
<reference evidence="16 17" key="1">
    <citation type="submission" date="2023-07" db="EMBL/GenBank/DDBJ databases">
        <title>Genomic Encyclopedia of Type Strains, Phase IV (KMG-IV): sequencing the most valuable type-strain genomes for metagenomic binning, comparative biology and taxonomic classification.</title>
        <authorList>
            <person name="Goeker M."/>
        </authorList>
    </citation>
    <scope>NUCLEOTIDE SEQUENCE [LARGE SCALE GENOMIC DNA]</scope>
    <source>
        <strain evidence="16 17">DSM 19562</strain>
    </source>
</reference>
<evidence type="ECO:0000256" key="3">
    <source>
        <dbReference type="ARBA" id="ARBA00022448"/>
    </source>
</evidence>
<keyword evidence="3" id="KW-0813">Transport</keyword>
<keyword evidence="8" id="KW-0249">Electron transport</keyword>
<dbReference type="Proteomes" id="UP001236369">
    <property type="component" value="Unassembled WGS sequence"/>
</dbReference>
<gene>
    <name evidence="16" type="ORF">QO016_000004</name>
</gene>
<evidence type="ECO:0000256" key="2">
    <source>
        <dbReference type="ARBA" id="ARBA00004651"/>
    </source>
</evidence>
<keyword evidence="7" id="KW-0479">Metal-binding</keyword>
<evidence type="ECO:0000256" key="14">
    <source>
        <dbReference type="SAM" id="Phobius"/>
    </source>
</evidence>
<comment type="similarity">
    <text evidence="12">Belongs to the cytochrome b561 family.</text>
</comment>
<keyword evidence="5" id="KW-0349">Heme</keyword>
<feature type="transmembrane region" description="Helical" evidence="14">
    <location>
        <begin position="94"/>
        <end position="113"/>
    </location>
</feature>
<dbReference type="Pfam" id="PF01292">
    <property type="entry name" value="Ni_hydr_CYTB"/>
    <property type="match status" value="1"/>
</dbReference>
<evidence type="ECO:0000256" key="7">
    <source>
        <dbReference type="ARBA" id="ARBA00022723"/>
    </source>
</evidence>
<dbReference type="PANTHER" id="PTHR30529">
    <property type="entry name" value="CYTOCHROME B561"/>
    <property type="match status" value="1"/>
</dbReference>
<evidence type="ECO:0000313" key="17">
    <source>
        <dbReference type="Proteomes" id="UP001236369"/>
    </source>
</evidence>
<evidence type="ECO:0000313" key="16">
    <source>
        <dbReference type="EMBL" id="MDQ0440527.1"/>
    </source>
</evidence>
<dbReference type="InterPro" id="IPR052168">
    <property type="entry name" value="Cytochrome_b561_oxidase"/>
</dbReference>
<dbReference type="Gene3D" id="1.20.950.20">
    <property type="entry name" value="Transmembrane di-heme cytochromes, Chain C"/>
    <property type="match status" value="2"/>
</dbReference>
<protein>
    <submittedName>
        <fullName evidence="16">Cytochrome b561</fullName>
    </submittedName>
</protein>
<proteinExistence type="inferred from homology"/>
<evidence type="ECO:0000256" key="1">
    <source>
        <dbReference type="ARBA" id="ARBA00001970"/>
    </source>
</evidence>
<accession>A0ABU0HDX7</accession>
<keyword evidence="9 14" id="KW-1133">Transmembrane helix</keyword>
<feature type="transmembrane region" description="Helical" evidence="14">
    <location>
        <begin position="12"/>
        <end position="31"/>
    </location>
</feature>
<evidence type="ECO:0000256" key="6">
    <source>
        <dbReference type="ARBA" id="ARBA00022692"/>
    </source>
</evidence>
<dbReference type="InterPro" id="IPR016174">
    <property type="entry name" value="Di-haem_cyt_TM"/>
</dbReference>